<keyword evidence="2" id="KW-0812">Transmembrane</keyword>
<feature type="region of interest" description="Disordered" evidence="1">
    <location>
        <begin position="93"/>
        <end position="117"/>
    </location>
</feature>
<dbReference type="EMBL" id="LFOD01000003">
    <property type="protein sequence ID" value="KMV19630.1"/>
    <property type="molecule type" value="Genomic_DNA"/>
</dbReference>
<dbReference type="AlphaFoldDB" id="A0A0J8UGV8"/>
<gene>
    <name evidence="3" type="ORF">ACT17_06200</name>
</gene>
<sequence>MTLISVLILGAAFFIALPAGGAAGRTEADLRMRAGVVVAIGVILIGLHTLATKTAGHSGASSLLATLAGALILYGIVYAAAGYVTRSATWVGETVSRRSKKKEEPAGAGEPKAATDD</sequence>
<feature type="compositionally biased region" description="Low complexity" evidence="1">
    <location>
        <begin position="106"/>
        <end position="117"/>
    </location>
</feature>
<proteinExistence type="predicted"/>
<feature type="transmembrane region" description="Helical" evidence="2">
    <location>
        <begin position="32"/>
        <end position="51"/>
    </location>
</feature>
<evidence type="ECO:0000256" key="1">
    <source>
        <dbReference type="SAM" id="MobiDB-lite"/>
    </source>
</evidence>
<evidence type="ECO:0000313" key="4">
    <source>
        <dbReference type="Proteomes" id="UP000037594"/>
    </source>
</evidence>
<dbReference type="RefSeq" id="WP_048895573.1">
    <property type="nucleotide sequence ID" value="NZ_LFOD01000003.1"/>
</dbReference>
<evidence type="ECO:0000313" key="3">
    <source>
        <dbReference type="EMBL" id="KMV19630.1"/>
    </source>
</evidence>
<accession>A0A0J8UGV8</accession>
<name>A0A0J8UGV8_9MYCO</name>
<keyword evidence="2" id="KW-0472">Membrane</keyword>
<keyword evidence="2" id="KW-1133">Transmembrane helix</keyword>
<dbReference type="PATRIC" id="fig|451644.5.peg.1264"/>
<feature type="transmembrane region" description="Helical" evidence="2">
    <location>
        <begin position="63"/>
        <end position="84"/>
    </location>
</feature>
<comment type="caution">
    <text evidence="3">The sequence shown here is derived from an EMBL/GenBank/DDBJ whole genome shotgun (WGS) entry which is preliminary data.</text>
</comment>
<organism evidence="3 4">
    <name type="scientific">Mycolicibacterium conceptionense</name>
    <dbReference type="NCBI Taxonomy" id="451644"/>
    <lineage>
        <taxon>Bacteria</taxon>
        <taxon>Bacillati</taxon>
        <taxon>Actinomycetota</taxon>
        <taxon>Actinomycetes</taxon>
        <taxon>Mycobacteriales</taxon>
        <taxon>Mycobacteriaceae</taxon>
        <taxon>Mycolicibacterium</taxon>
    </lineage>
</organism>
<evidence type="ECO:0000256" key="2">
    <source>
        <dbReference type="SAM" id="Phobius"/>
    </source>
</evidence>
<dbReference type="Proteomes" id="UP000037594">
    <property type="component" value="Unassembled WGS sequence"/>
</dbReference>
<reference evidence="3 4" key="1">
    <citation type="submission" date="2015-06" db="EMBL/GenBank/DDBJ databases">
        <title>Genome sequence of Mycobacterium conceptionense strain MLE.</title>
        <authorList>
            <person name="Greninger A.L."/>
            <person name="Cunningham G."/>
            <person name="Chiu C.Y."/>
            <person name="Miller S."/>
        </authorList>
    </citation>
    <scope>NUCLEOTIDE SEQUENCE [LARGE SCALE GENOMIC DNA]</scope>
    <source>
        <strain evidence="3 4">MLE</strain>
    </source>
</reference>
<protein>
    <recommendedName>
        <fullName evidence="5">Transmembrane protein</fullName>
    </recommendedName>
</protein>
<evidence type="ECO:0008006" key="5">
    <source>
        <dbReference type="Google" id="ProtNLM"/>
    </source>
</evidence>